<protein>
    <recommendedName>
        <fullName evidence="4">ACT domain-containing protein</fullName>
    </recommendedName>
</protein>
<evidence type="ECO:0008006" key="4">
    <source>
        <dbReference type="Google" id="ProtNLM"/>
    </source>
</evidence>
<name>A0A4Y3RJ13_9ACTN</name>
<reference evidence="2 3" key="1">
    <citation type="submission" date="2019-06" db="EMBL/GenBank/DDBJ databases">
        <title>Whole genome shotgun sequence of Streptomyces gardneri NBRC 12865.</title>
        <authorList>
            <person name="Hosoyama A."/>
            <person name="Uohara A."/>
            <person name="Ohji S."/>
            <person name="Ichikawa N."/>
        </authorList>
    </citation>
    <scope>NUCLEOTIDE SEQUENCE [LARGE SCALE GENOMIC DNA]</scope>
    <source>
        <strain evidence="2 3">NBRC 12865</strain>
    </source>
</reference>
<gene>
    <name evidence="2" type="ORF">SGA01_29740</name>
</gene>
<dbReference type="RefSeq" id="WP_141296930.1">
    <property type="nucleotide sequence ID" value="NZ_BJMN01000017.1"/>
</dbReference>
<proteinExistence type="predicted"/>
<comment type="caution">
    <text evidence="2">The sequence shown here is derived from an EMBL/GenBank/DDBJ whole genome shotgun (WGS) entry which is preliminary data.</text>
</comment>
<organism evidence="2 3">
    <name type="scientific">Streptomyces gardneri</name>
    <dbReference type="NCBI Taxonomy" id="66892"/>
    <lineage>
        <taxon>Bacteria</taxon>
        <taxon>Bacillati</taxon>
        <taxon>Actinomycetota</taxon>
        <taxon>Actinomycetes</taxon>
        <taxon>Kitasatosporales</taxon>
        <taxon>Streptomycetaceae</taxon>
        <taxon>Streptomyces</taxon>
    </lineage>
</organism>
<evidence type="ECO:0000256" key="1">
    <source>
        <dbReference type="SAM" id="MobiDB-lite"/>
    </source>
</evidence>
<dbReference type="EMBL" id="BJMN01000017">
    <property type="protein sequence ID" value="GEB57369.1"/>
    <property type="molecule type" value="Genomic_DNA"/>
</dbReference>
<dbReference type="OrthoDB" id="4231420at2"/>
<evidence type="ECO:0000313" key="3">
    <source>
        <dbReference type="Proteomes" id="UP000315226"/>
    </source>
</evidence>
<accession>A0A4Y3RJ13</accession>
<dbReference type="AlphaFoldDB" id="A0A4Y3RJ13"/>
<keyword evidence="3" id="KW-1185">Reference proteome</keyword>
<feature type="region of interest" description="Disordered" evidence="1">
    <location>
        <begin position="75"/>
        <end position="97"/>
    </location>
</feature>
<evidence type="ECO:0000313" key="2">
    <source>
        <dbReference type="EMBL" id="GEB57369.1"/>
    </source>
</evidence>
<dbReference type="Proteomes" id="UP000315226">
    <property type="component" value="Unassembled WGS sequence"/>
</dbReference>
<sequence>MEHARLNVTLRPGPGTLARLAATLNNHHVLDLAYTISSPASATAVVRVPRSDAPRAQHKLSRLIDVIDVLLDPASASTPEGPGLPTTQHSATGAARP</sequence>